<dbReference type="Gene3D" id="3.90.1490.10">
    <property type="entry name" value="putative n-type atp pyrophosphatase, domain 2"/>
    <property type="match status" value="1"/>
</dbReference>
<name>A0A371J9P9_9FIRM</name>
<keyword evidence="3" id="KW-1185">Reference proteome</keyword>
<dbReference type="SUPFAM" id="SSF52402">
    <property type="entry name" value="Adenine nucleotide alpha hydrolases-like"/>
    <property type="match status" value="1"/>
</dbReference>
<dbReference type="InterPro" id="IPR030662">
    <property type="entry name" value="DPH6/MJ0570"/>
</dbReference>
<evidence type="ECO:0000313" key="3">
    <source>
        <dbReference type="Proteomes" id="UP000215694"/>
    </source>
</evidence>
<dbReference type="OrthoDB" id="3572539at2"/>
<dbReference type="InterPro" id="IPR014729">
    <property type="entry name" value="Rossmann-like_a/b/a_fold"/>
</dbReference>
<dbReference type="EMBL" id="NOJY02000002">
    <property type="protein sequence ID" value="RDY29475.1"/>
    <property type="molecule type" value="Genomic_DNA"/>
</dbReference>
<keyword evidence="2" id="KW-0436">Ligase</keyword>
<dbReference type="AlphaFoldDB" id="A0A371J9P9"/>
<dbReference type="EC" id="6.3.1.14" evidence="2"/>
<dbReference type="PANTHER" id="PTHR12196:SF2">
    <property type="entry name" value="DIPHTHINE--AMMONIA LIGASE"/>
    <property type="match status" value="1"/>
</dbReference>
<dbReference type="Proteomes" id="UP000215694">
    <property type="component" value="Unassembled WGS sequence"/>
</dbReference>
<dbReference type="InterPro" id="IPR002761">
    <property type="entry name" value="Diphthami_syn_dom"/>
</dbReference>
<dbReference type="Pfam" id="PF01902">
    <property type="entry name" value="Diphthami_syn_2"/>
    <property type="match status" value="1"/>
</dbReference>
<feature type="domain" description="Diphthamide synthase" evidence="1">
    <location>
        <begin position="9"/>
        <end position="215"/>
    </location>
</feature>
<dbReference type="Gene3D" id="3.40.50.620">
    <property type="entry name" value="HUPs"/>
    <property type="match status" value="1"/>
</dbReference>
<gene>
    <name evidence="2" type="ORF">CHL78_001880</name>
</gene>
<protein>
    <submittedName>
        <fullName evidence="2">Diphthine--ammonia ligase</fullName>
        <ecNumber evidence="2">6.3.1.14</ecNumber>
    </submittedName>
</protein>
<sequence>MNNKNFVMSFSGGKDSTLALYRMINRGYNPVAILTTIKKNEDESWTHGLSDDMLQRVSKSLNIPLLKVECDVCEYEKRFEEVLKEAKSMGASICAYGDIDIEDHKKWGIDRCTNADLDYEFPLWQEDRESLVHEFIDSGFTTIIKKVNLSFMGEEFLGKKLTKDVVEDIKKTGSDPCGENGEYHTFVVDGPLFKSPIEFDVKKIVLDHGYGHLEIL</sequence>
<reference evidence="2 3" key="1">
    <citation type="journal article" date="2017" name="Genome Announc.">
        <title>Draft Genome Sequence of Romboutsia weinsteinii sp. nov. Strain CCRI-19649(T) Isolated from Surface Water.</title>
        <authorList>
            <person name="Maheux A.F."/>
            <person name="Boudreau D.K."/>
            <person name="Berube E."/>
            <person name="Boissinot M."/>
            <person name="Cantin P."/>
            <person name="Raymond F."/>
            <person name="Corbeil J."/>
            <person name="Omar R.F."/>
            <person name="Bergeron M.G."/>
        </authorList>
    </citation>
    <scope>NUCLEOTIDE SEQUENCE [LARGE SCALE GENOMIC DNA]</scope>
    <source>
        <strain evidence="2 3">CCRI-19649</strain>
    </source>
</reference>
<accession>A0A371J9P9</accession>
<dbReference type="GO" id="GO:0017178">
    <property type="term" value="F:diphthine-ammonia ligase activity"/>
    <property type="evidence" value="ECO:0007669"/>
    <property type="project" value="UniProtKB-EC"/>
</dbReference>
<comment type="caution">
    <text evidence="2">The sequence shown here is derived from an EMBL/GenBank/DDBJ whole genome shotgun (WGS) entry which is preliminary data.</text>
</comment>
<evidence type="ECO:0000259" key="1">
    <source>
        <dbReference type="Pfam" id="PF01902"/>
    </source>
</evidence>
<dbReference type="CDD" id="cd01994">
    <property type="entry name" value="AANH_PF0828-like"/>
    <property type="match status" value="1"/>
</dbReference>
<organism evidence="2 3">
    <name type="scientific">Romboutsia weinsteinii</name>
    <dbReference type="NCBI Taxonomy" id="2020949"/>
    <lineage>
        <taxon>Bacteria</taxon>
        <taxon>Bacillati</taxon>
        <taxon>Bacillota</taxon>
        <taxon>Clostridia</taxon>
        <taxon>Peptostreptococcales</taxon>
        <taxon>Peptostreptococcaceae</taxon>
        <taxon>Romboutsia</taxon>
    </lineage>
</organism>
<dbReference type="NCBIfam" id="TIGR00290">
    <property type="entry name" value="MJ0570_dom"/>
    <property type="match status" value="1"/>
</dbReference>
<proteinExistence type="predicted"/>
<dbReference type="GO" id="GO:0017183">
    <property type="term" value="P:protein histidyl modification to diphthamide"/>
    <property type="evidence" value="ECO:0007669"/>
    <property type="project" value="TreeGrafter"/>
</dbReference>
<dbReference type="PANTHER" id="PTHR12196">
    <property type="entry name" value="DOMAIN OF UNKNOWN FUNCTION 71 DUF71 -CONTAINING PROTEIN"/>
    <property type="match status" value="1"/>
</dbReference>
<dbReference type="RefSeq" id="WP_116041169.1">
    <property type="nucleotide sequence ID" value="NZ_NOJY02000002.1"/>
</dbReference>
<evidence type="ECO:0000313" key="2">
    <source>
        <dbReference type="EMBL" id="RDY29475.1"/>
    </source>
</evidence>